<name>A0A915D0U4_9BILA</name>
<dbReference type="InterPro" id="IPR038922">
    <property type="entry name" value="HYPK_UBA"/>
</dbReference>
<evidence type="ECO:0000313" key="4">
    <source>
        <dbReference type="WBParaSite" id="jg14730"/>
    </source>
</evidence>
<dbReference type="PANTHER" id="PTHR31184">
    <property type="entry name" value="HUNTINGTIN-INTERACTING PROTEIN K FAMILY MEMBER"/>
    <property type="match status" value="1"/>
</dbReference>
<feature type="compositionally biased region" description="Polar residues" evidence="1">
    <location>
        <begin position="203"/>
        <end position="216"/>
    </location>
</feature>
<sequence>MPRNRIQARSSGVTSSSTVSSQEATSRMSSAVSSGNIEAQRIGVPIVNKYAFSTNNATANDEKEEDQMEKVEKHRWDAADLEKVTDFHEDKDEMNEVSKESINRWEISTNCRRAGSAKGYCGRKLIQHGGDLKAALKDIMGSEVFSLTLVKAVCRGIGIQARSSGVTSSSTVSSQEATSRMSSAVSSGNIEAQRIGVPIVKINSVNMPSPTNNATANDEKEEDQMEKVEKHRWDAADLEKVTDFHEDKDEMNEVSKESIQSLGNLKLNAQAESKKIIIRKEDVQLIVDELEVPKAIAERKLIQHGGDLKAALKDIMGF</sequence>
<feature type="region of interest" description="Disordered" evidence="1">
    <location>
        <begin position="1"/>
        <end position="38"/>
    </location>
</feature>
<protein>
    <submittedName>
        <fullName evidence="4">Nascent polypeptide-associated complex subunit alpha-like UBA domain-containing protein</fullName>
    </submittedName>
</protein>
<feature type="compositionally biased region" description="Polar residues" evidence="1">
    <location>
        <begin position="22"/>
        <end position="37"/>
    </location>
</feature>
<proteinExistence type="predicted"/>
<dbReference type="GO" id="GO:0050821">
    <property type="term" value="P:protein stabilization"/>
    <property type="evidence" value="ECO:0007669"/>
    <property type="project" value="TreeGrafter"/>
</dbReference>
<reference evidence="4" key="1">
    <citation type="submission" date="2022-11" db="UniProtKB">
        <authorList>
            <consortium name="WormBaseParasite"/>
        </authorList>
    </citation>
    <scope>IDENTIFICATION</scope>
</reference>
<feature type="region of interest" description="Disordered" evidence="1">
    <location>
        <begin position="203"/>
        <end position="222"/>
    </location>
</feature>
<dbReference type="WBParaSite" id="jg14730">
    <property type="protein sequence ID" value="jg14730"/>
    <property type="gene ID" value="jg14730"/>
</dbReference>
<dbReference type="InterPro" id="IPR044034">
    <property type="entry name" value="NAC-like_UBA"/>
</dbReference>
<evidence type="ECO:0000256" key="1">
    <source>
        <dbReference type="SAM" id="MobiDB-lite"/>
    </source>
</evidence>
<dbReference type="InterPro" id="IPR052617">
    <property type="entry name" value="Huntingtin-int_K"/>
</dbReference>
<dbReference type="AlphaFoldDB" id="A0A915D0U4"/>
<organism evidence="3 4">
    <name type="scientific">Ditylenchus dipsaci</name>
    <dbReference type="NCBI Taxonomy" id="166011"/>
    <lineage>
        <taxon>Eukaryota</taxon>
        <taxon>Metazoa</taxon>
        <taxon>Ecdysozoa</taxon>
        <taxon>Nematoda</taxon>
        <taxon>Chromadorea</taxon>
        <taxon>Rhabditida</taxon>
        <taxon>Tylenchina</taxon>
        <taxon>Tylenchomorpha</taxon>
        <taxon>Sphaerularioidea</taxon>
        <taxon>Anguinidae</taxon>
        <taxon>Anguininae</taxon>
        <taxon>Ditylenchus</taxon>
    </lineage>
</organism>
<evidence type="ECO:0000313" key="3">
    <source>
        <dbReference type="Proteomes" id="UP000887574"/>
    </source>
</evidence>
<dbReference type="Pfam" id="PF19026">
    <property type="entry name" value="UBA_HYPK"/>
    <property type="match status" value="1"/>
</dbReference>
<evidence type="ECO:0000259" key="2">
    <source>
        <dbReference type="Pfam" id="PF19026"/>
    </source>
</evidence>
<accession>A0A915D0U4</accession>
<keyword evidence="3" id="KW-1185">Reference proteome</keyword>
<feature type="domain" description="Nascent polypeptide-associated complex subunit alpha-like UBA" evidence="2">
    <location>
        <begin position="278"/>
        <end position="314"/>
    </location>
</feature>
<dbReference type="PANTHER" id="PTHR31184:SF2">
    <property type="entry name" value="HUNTINGTIN-INTERACTING PROTEIN K"/>
    <property type="match status" value="1"/>
</dbReference>
<feature type="compositionally biased region" description="Low complexity" evidence="1">
    <location>
        <begin position="10"/>
        <end position="21"/>
    </location>
</feature>
<dbReference type="GO" id="GO:0043066">
    <property type="term" value="P:negative regulation of apoptotic process"/>
    <property type="evidence" value="ECO:0007669"/>
    <property type="project" value="TreeGrafter"/>
</dbReference>
<dbReference type="Proteomes" id="UP000887574">
    <property type="component" value="Unplaced"/>
</dbReference>
<dbReference type="CDD" id="cd14361">
    <property type="entry name" value="UBA_HYPK"/>
    <property type="match status" value="1"/>
</dbReference>